<feature type="signal peptide" evidence="2">
    <location>
        <begin position="1"/>
        <end position="23"/>
    </location>
</feature>
<dbReference type="AlphaFoldDB" id="A0A1Q9HQP0"/>
<feature type="chain" id="PRO_5012254935" evidence="2">
    <location>
        <begin position="24"/>
        <end position="227"/>
    </location>
</feature>
<gene>
    <name evidence="3" type="ORF">BIY22_01295</name>
</gene>
<evidence type="ECO:0000313" key="3">
    <source>
        <dbReference type="EMBL" id="OLQ93155.1"/>
    </source>
</evidence>
<dbReference type="EMBL" id="MJMJ01000001">
    <property type="protein sequence ID" value="OLQ93155.1"/>
    <property type="molecule type" value="Genomic_DNA"/>
</dbReference>
<keyword evidence="2" id="KW-0732">Signal</keyword>
<comment type="caution">
    <text evidence="3">The sequence shown here is derived from an EMBL/GenBank/DDBJ whole genome shotgun (WGS) entry which is preliminary data.</text>
</comment>
<proteinExistence type="predicted"/>
<dbReference type="STRING" id="1381081.BIY22_01295"/>
<dbReference type="OrthoDB" id="5906731at2"/>
<evidence type="ECO:0000256" key="2">
    <source>
        <dbReference type="SAM" id="SignalP"/>
    </source>
</evidence>
<reference evidence="3 4" key="1">
    <citation type="submission" date="2016-09" db="EMBL/GenBank/DDBJ databases">
        <title>Genomic Taxonomy of the Vibrionaceae.</title>
        <authorList>
            <person name="Gonzalez-Castillo A."/>
            <person name="Gomez-Gil B."/>
            <person name="Enciso-Ibarra K."/>
        </authorList>
    </citation>
    <scope>NUCLEOTIDE SEQUENCE [LARGE SCALE GENOMIC DNA]</scope>
    <source>
        <strain evidence="3 4">CAIM 703</strain>
    </source>
</reference>
<evidence type="ECO:0000256" key="1">
    <source>
        <dbReference type="SAM" id="MobiDB-lite"/>
    </source>
</evidence>
<accession>A0A1Q9HQP0</accession>
<feature type="compositionally biased region" description="Basic and acidic residues" evidence="1">
    <location>
        <begin position="99"/>
        <end position="108"/>
    </location>
</feature>
<dbReference type="RefSeq" id="WP_075705795.1">
    <property type="nucleotide sequence ID" value="NZ_MJMJ01000001.1"/>
</dbReference>
<evidence type="ECO:0000313" key="4">
    <source>
        <dbReference type="Proteomes" id="UP000186313"/>
    </source>
</evidence>
<feature type="compositionally biased region" description="Low complexity" evidence="1">
    <location>
        <begin position="51"/>
        <end position="89"/>
    </location>
</feature>
<dbReference type="Proteomes" id="UP000186313">
    <property type="component" value="Unassembled WGS sequence"/>
</dbReference>
<name>A0A1Q9HQP0_9VIBR</name>
<organism evidence="3 4">
    <name type="scientific">Vibrio panuliri</name>
    <dbReference type="NCBI Taxonomy" id="1381081"/>
    <lineage>
        <taxon>Bacteria</taxon>
        <taxon>Pseudomonadati</taxon>
        <taxon>Pseudomonadota</taxon>
        <taxon>Gammaproteobacteria</taxon>
        <taxon>Vibrionales</taxon>
        <taxon>Vibrionaceae</taxon>
        <taxon>Vibrio</taxon>
    </lineage>
</organism>
<protein>
    <submittedName>
        <fullName evidence="3">Uncharacterized protein</fullName>
    </submittedName>
</protein>
<feature type="region of interest" description="Disordered" evidence="1">
    <location>
        <begin position="26"/>
        <end position="126"/>
    </location>
</feature>
<sequence length="227" mass="23418">MNLKKTGVAIAMAAMVMSGAALAGGGGHGGGHGHGGGGEIDMLSHNGNGPGNDNNDIDTNNGNDDNTYTSNNGHDNNDNNYNGAGDDNNSYTKTYTKGGGDDNNKEWNDSANVGNGDDNNKEWHNSANTTMTTTTTKHELNFEVDMVVAKSDLDGHISNTSVEYGEAAGMTRYRGCSKCAGAGVEVRNSNNMTGFNNAAGITTVAQSAGANSFVQQAVVTNATVQTK</sequence>
<feature type="compositionally biased region" description="Gly residues" evidence="1">
    <location>
        <begin position="26"/>
        <end position="39"/>
    </location>
</feature>